<feature type="domain" description="C2H2-type" evidence="10">
    <location>
        <begin position="606"/>
        <end position="629"/>
    </location>
</feature>
<name>A0A1B6C924_9HEMI</name>
<dbReference type="PROSITE" id="PS00028">
    <property type="entry name" value="ZINC_FINGER_C2H2_1"/>
    <property type="match status" value="2"/>
</dbReference>
<evidence type="ECO:0000256" key="2">
    <source>
        <dbReference type="ARBA" id="ARBA00022723"/>
    </source>
</evidence>
<proteinExistence type="predicted"/>
<feature type="non-terminal residue" evidence="11">
    <location>
        <position position="963"/>
    </location>
</feature>
<dbReference type="InterPro" id="IPR057356">
    <property type="entry name" value="Znf-C2H2_ZNF592"/>
</dbReference>
<feature type="region of interest" description="Disordered" evidence="9">
    <location>
        <begin position="357"/>
        <end position="381"/>
    </location>
</feature>
<comment type="subcellular location">
    <subcellularLocation>
        <location evidence="1">Nucleus</location>
    </subcellularLocation>
</comment>
<evidence type="ECO:0000256" key="7">
    <source>
        <dbReference type="ARBA" id="ARBA00023242"/>
    </source>
</evidence>
<keyword evidence="3" id="KW-0677">Repeat</keyword>
<dbReference type="GO" id="GO:0001817">
    <property type="term" value="P:regulation of cytokine production"/>
    <property type="evidence" value="ECO:0007669"/>
    <property type="project" value="TreeGrafter"/>
</dbReference>
<dbReference type="GO" id="GO:0000978">
    <property type="term" value="F:RNA polymerase II cis-regulatory region sequence-specific DNA binding"/>
    <property type="evidence" value="ECO:0007669"/>
    <property type="project" value="TreeGrafter"/>
</dbReference>
<protein>
    <recommendedName>
        <fullName evidence="10">C2H2-type domain-containing protein</fullName>
    </recommendedName>
</protein>
<evidence type="ECO:0000256" key="5">
    <source>
        <dbReference type="ARBA" id="ARBA00023015"/>
    </source>
</evidence>
<dbReference type="SMART" id="SM00355">
    <property type="entry name" value="ZnF_C2H2"/>
    <property type="match status" value="4"/>
</dbReference>
<feature type="domain" description="C2H2-type" evidence="10">
    <location>
        <begin position="928"/>
        <end position="958"/>
    </location>
</feature>
<dbReference type="GO" id="GO:0002682">
    <property type="term" value="P:regulation of immune system process"/>
    <property type="evidence" value="ECO:0007669"/>
    <property type="project" value="TreeGrafter"/>
</dbReference>
<feature type="domain" description="C2H2-type" evidence="10">
    <location>
        <begin position="900"/>
        <end position="927"/>
    </location>
</feature>
<dbReference type="EMBL" id="GEDC01027469">
    <property type="protein sequence ID" value="JAS09829.1"/>
    <property type="molecule type" value="Transcribed_RNA"/>
</dbReference>
<evidence type="ECO:0000256" key="3">
    <source>
        <dbReference type="ARBA" id="ARBA00022737"/>
    </source>
</evidence>
<evidence type="ECO:0000313" key="11">
    <source>
        <dbReference type="EMBL" id="JAS09829.1"/>
    </source>
</evidence>
<dbReference type="InterPro" id="IPR013087">
    <property type="entry name" value="Znf_C2H2_type"/>
</dbReference>
<evidence type="ECO:0000256" key="9">
    <source>
        <dbReference type="SAM" id="MobiDB-lite"/>
    </source>
</evidence>
<keyword evidence="4" id="KW-0862">Zinc</keyword>
<keyword evidence="2" id="KW-0479">Metal-binding</keyword>
<dbReference type="Pfam" id="PF25412">
    <property type="entry name" value="zf-C2H2_ZNF592"/>
    <property type="match status" value="1"/>
</dbReference>
<dbReference type="AlphaFoldDB" id="A0A1B6C924"/>
<dbReference type="PANTHER" id="PTHR24399">
    <property type="entry name" value="ZINC FINGER AND BTB DOMAIN-CONTAINING"/>
    <property type="match status" value="1"/>
</dbReference>
<accession>A0A1B6C924</accession>
<keyword evidence="7" id="KW-0539">Nucleus</keyword>
<evidence type="ECO:0000256" key="1">
    <source>
        <dbReference type="ARBA" id="ARBA00004123"/>
    </source>
</evidence>
<evidence type="ECO:0000256" key="4">
    <source>
        <dbReference type="ARBA" id="ARBA00022833"/>
    </source>
</evidence>
<keyword evidence="5" id="KW-0805">Transcription regulation</keyword>
<keyword evidence="8" id="KW-0863">Zinc-finger</keyword>
<dbReference type="GO" id="GO:0005654">
    <property type="term" value="C:nucleoplasm"/>
    <property type="evidence" value="ECO:0007669"/>
    <property type="project" value="TreeGrafter"/>
</dbReference>
<reference evidence="11" key="1">
    <citation type="submission" date="2015-12" db="EMBL/GenBank/DDBJ databases">
        <title>De novo transcriptome assembly of four potential Pierce s Disease insect vectors from Arizona vineyards.</title>
        <authorList>
            <person name="Tassone E.E."/>
        </authorList>
    </citation>
    <scope>NUCLEOTIDE SEQUENCE</scope>
</reference>
<evidence type="ECO:0000256" key="8">
    <source>
        <dbReference type="PROSITE-ProRule" id="PRU00042"/>
    </source>
</evidence>
<feature type="compositionally biased region" description="Acidic residues" evidence="9">
    <location>
        <begin position="357"/>
        <end position="378"/>
    </location>
</feature>
<organism evidence="11">
    <name type="scientific">Clastoptera arizonana</name>
    <name type="common">Arizona spittle bug</name>
    <dbReference type="NCBI Taxonomy" id="38151"/>
    <lineage>
        <taxon>Eukaryota</taxon>
        <taxon>Metazoa</taxon>
        <taxon>Ecdysozoa</taxon>
        <taxon>Arthropoda</taxon>
        <taxon>Hexapoda</taxon>
        <taxon>Insecta</taxon>
        <taxon>Pterygota</taxon>
        <taxon>Neoptera</taxon>
        <taxon>Paraneoptera</taxon>
        <taxon>Hemiptera</taxon>
        <taxon>Auchenorrhyncha</taxon>
        <taxon>Cercopoidea</taxon>
        <taxon>Clastopteridae</taxon>
        <taxon>Clastoptera</taxon>
    </lineage>
</organism>
<dbReference type="SUPFAM" id="SSF57667">
    <property type="entry name" value="beta-beta-alpha zinc fingers"/>
    <property type="match status" value="2"/>
</dbReference>
<dbReference type="Gene3D" id="3.30.160.60">
    <property type="entry name" value="Classic Zinc Finger"/>
    <property type="match status" value="2"/>
</dbReference>
<dbReference type="PANTHER" id="PTHR24399:SF23">
    <property type="entry name" value="C2H2-TYPE DOMAIN-CONTAINING PROTEIN"/>
    <property type="match status" value="1"/>
</dbReference>
<sequence>MNTATKTCSSPIITEDMIDAAMSSFQGIENEDGIYLNDEVSSVSSNDNYISVEKERLENSQSAVFQENNINVSSNSQLIDSTKEGDKTNIQSEQTNLTLKKGIDKFISQEPIEKLDGSYNSVNEEHPIKKISKNHDTVKDKNINVIKLDNVEKSTNLLNNCSQNKNYVIFDLNSGNINKFQPKTLAQNVVKAPSLLKQVCQNNPGKSKAAIVQNEEHKTYKRIEVKDLGYNNTFFKDLANKESSNRITNSSIGTINKINSIQEKKAINIGLSINRKTQNDDPLQKLKIDGTENKTPNKIDHINHFNNINKKRKSFNSDILKIDNILNETNCNNHTIDENSIHSNSLKDKVINYDNTIDDLDDDDDDDNDDDDDDDDDEGKLKIDDSLEKEIENNLMAEMGLSSNARKKVFTLQDDNEVITINDDSEDADIVEVERSEADNLDKESITLYKANELEPTDIGSMVECVLENNNGDSVISNNQEEELLPNTSYEECTGETNKIRVLCRKVRKNSNIEEWVPVLKGGNENKNFQYLMKLKGKSKGNFGKKKLKIVSVRKPISSDKKIHTAVKNVSILKPSFNECAFKSQILKNILPTYKSLSVVASSTTFKCVQCNDIFLLQSGLQQHMSRHSVHITYWCRVCSASIHFYNRCLLLEHLRSHKQLAINIDPLSVKISPISSELLDMGLPNCITRDWTESIELESSTQIPYELKMIKNSFEIPRFKGSAKELSNFNMPLESSMSINKTPPIKKGISKSLDADILGQNNLNDSCTENLSVDSLDSSNSESYIQIHDVYSLPSRNKIIKPNINGVDKVNVPKKSVTRRTRNLNIPATSIKEATISHVKETLSSYPTPISVLVHKNTEHQNKNDSYEEEFQNCSECGSKTLDMIQHLKGSNVLSKKTLLCKFCQKFLQSPCALKIHSRIHTKIGPFKCPECGKEFPSFKCLYPHLNYVCGHFSKVVKYNCF</sequence>
<evidence type="ECO:0000256" key="6">
    <source>
        <dbReference type="ARBA" id="ARBA00023163"/>
    </source>
</evidence>
<dbReference type="EMBL" id="GEDC01022138">
    <property type="protein sequence ID" value="JAS15160.1"/>
    <property type="molecule type" value="Transcribed_RNA"/>
</dbReference>
<keyword evidence="6" id="KW-0804">Transcription</keyword>
<evidence type="ECO:0000313" key="12">
    <source>
        <dbReference type="EMBL" id="JAS15160.1"/>
    </source>
</evidence>
<dbReference type="GO" id="GO:0001227">
    <property type="term" value="F:DNA-binding transcription repressor activity, RNA polymerase II-specific"/>
    <property type="evidence" value="ECO:0007669"/>
    <property type="project" value="TreeGrafter"/>
</dbReference>
<dbReference type="GO" id="GO:0008270">
    <property type="term" value="F:zinc ion binding"/>
    <property type="evidence" value="ECO:0007669"/>
    <property type="project" value="UniProtKB-KW"/>
</dbReference>
<evidence type="ECO:0000259" key="10">
    <source>
        <dbReference type="PROSITE" id="PS50157"/>
    </source>
</evidence>
<gene>
    <name evidence="11" type="ORF">g.25168</name>
    <name evidence="12" type="ORF">g.25169</name>
</gene>
<dbReference type="InterPro" id="IPR036236">
    <property type="entry name" value="Znf_C2H2_sf"/>
</dbReference>
<dbReference type="PROSITE" id="PS50157">
    <property type="entry name" value="ZINC_FINGER_C2H2_2"/>
    <property type="match status" value="3"/>
</dbReference>